<dbReference type="CDD" id="cd01991">
    <property type="entry name" value="Asn_synthase_B_C"/>
    <property type="match status" value="1"/>
</dbReference>
<dbReference type="GO" id="GO:0004066">
    <property type="term" value="F:asparagine synthase (glutamine-hydrolyzing) activity"/>
    <property type="evidence" value="ECO:0007669"/>
    <property type="project" value="InterPro"/>
</dbReference>
<reference evidence="2" key="1">
    <citation type="submission" date="2018-05" db="EMBL/GenBank/DDBJ databases">
        <authorList>
            <person name="Lanie J.A."/>
            <person name="Ng W.-L."/>
            <person name="Kazmierczak K.M."/>
            <person name="Andrzejewski T.M."/>
            <person name="Davidsen T.M."/>
            <person name="Wayne K.J."/>
            <person name="Tettelin H."/>
            <person name="Glass J.I."/>
            <person name="Rusch D."/>
            <person name="Podicherti R."/>
            <person name="Tsui H.-C.T."/>
            <person name="Winkler M.E."/>
        </authorList>
    </citation>
    <scope>NUCLEOTIDE SEQUENCE</scope>
</reference>
<dbReference type="AlphaFoldDB" id="A0A382IV40"/>
<evidence type="ECO:0000313" key="2">
    <source>
        <dbReference type="EMBL" id="SVC03570.1"/>
    </source>
</evidence>
<dbReference type="GO" id="GO:0006529">
    <property type="term" value="P:asparagine biosynthetic process"/>
    <property type="evidence" value="ECO:0007669"/>
    <property type="project" value="InterPro"/>
</dbReference>
<dbReference type="Pfam" id="PF00733">
    <property type="entry name" value="Asn_synthase"/>
    <property type="match status" value="1"/>
</dbReference>
<dbReference type="EMBL" id="UINC01069860">
    <property type="protein sequence ID" value="SVC03570.1"/>
    <property type="molecule type" value="Genomic_DNA"/>
</dbReference>
<dbReference type="InterPro" id="IPR014729">
    <property type="entry name" value="Rossmann-like_a/b/a_fold"/>
</dbReference>
<dbReference type="InterPro" id="IPR001962">
    <property type="entry name" value="Asn_synthase"/>
</dbReference>
<accession>A0A382IV40</accession>
<dbReference type="InterPro" id="IPR051786">
    <property type="entry name" value="ASN_synthetase/amidase"/>
</dbReference>
<organism evidence="2">
    <name type="scientific">marine metagenome</name>
    <dbReference type="NCBI Taxonomy" id="408172"/>
    <lineage>
        <taxon>unclassified sequences</taxon>
        <taxon>metagenomes</taxon>
        <taxon>ecological metagenomes</taxon>
    </lineage>
</organism>
<dbReference type="GO" id="GO:0005829">
    <property type="term" value="C:cytosol"/>
    <property type="evidence" value="ECO:0007669"/>
    <property type="project" value="TreeGrafter"/>
</dbReference>
<feature type="non-terminal residue" evidence="2">
    <location>
        <position position="1"/>
    </location>
</feature>
<name>A0A382IV40_9ZZZZ</name>
<dbReference type="PANTHER" id="PTHR43284">
    <property type="entry name" value="ASPARAGINE SYNTHETASE (GLUTAMINE-HYDROLYZING)"/>
    <property type="match status" value="1"/>
</dbReference>
<feature type="domain" description="Asparagine synthetase" evidence="1">
    <location>
        <begin position="64"/>
        <end position="227"/>
    </location>
</feature>
<proteinExistence type="predicted"/>
<evidence type="ECO:0000259" key="1">
    <source>
        <dbReference type="Pfam" id="PF00733"/>
    </source>
</evidence>
<dbReference type="PANTHER" id="PTHR43284:SF1">
    <property type="entry name" value="ASPARAGINE SYNTHETASE"/>
    <property type="match status" value="1"/>
</dbReference>
<sequence length="236" mass="28069">NLKRYWSARPIWDVRAQLRTAKWFGKGRVWPSVSNPLRKAVGLPDRRIFNRNYEPRVFQRWYSPDLLAETAEVLGEFNERFLSVDHDLASRLHADMEWLRVPFWVNAMDKAMMQIPVEVRMPFLDYKLVEYVFSLPVSYIYRHGWTKYILRLAVKDLLPESIVWRKTKVGFTVPKSQWLEKHHEYVQASLTDNRRRLSSYVNVDTMLSNLSAVPSDILWRSVNFAKWLEIFHPAGI</sequence>
<protein>
    <recommendedName>
        <fullName evidence="1">Asparagine synthetase domain-containing protein</fullName>
    </recommendedName>
</protein>
<gene>
    <name evidence="2" type="ORF">METZ01_LOCUS256424</name>
</gene>
<dbReference type="SUPFAM" id="SSF52402">
    <property type="entry name" value="Adenine nucleotide alpha hydrolases-like"/>
    <property type="match status" value="1"/>
</dbReference>
<dbReference type="Gene3D" id="3.40.50.620">
    <property type="entry name" value="HUPs"/>
    <property type="match status" value="1"/>
</dbReference>